<keyword evidence="1" id="KW-0175">Coiled coil</keyword>
<evidence type="ECO:0000313" key="3">
    <source>
        <dbReference type="EMBL" id="WBE24597.1"/>
    </source>
</evidence>
<sequence>MLKELRCAQLIKKRLVFNSGLNVLTGPDDGANSIGKSSVLMLLDFAFAGDDFIKLCADVINNVGIVTVEVDFIFDGLKYSFSRSTNDPKVVSFLSESESESESESPEKSLDEYRQFLKKIYGFPEHGSSFRSAVNPFFRIWGKDNYNPNKPLNSFPSEPYSKIKPNLLKLFSLYGALRELEKEKAATEKKKNILKGVFNEGYIKSLTTKQKEKSEERLKKLETEITEIKCSLENYSINANQIFNEENLKIKSEKDELVNSLFLLKNRLKRTDDNLTYGNTFNKKNFEKLKEYFPEVDDKKLAKVDLFHSGISKILKAELREEKTLLEEQIESLEIEIRSVELKLLESARAVGKPSGLVDKMLELSSEEKDVRDQIRFCEIKSTIDDKADEVSGQIVEKSTQSLSIIESKLNAAMSKYINRFYKGKPVSPKIILTETKYEFNHNEDSGTGKAYANMIALDMSFLEETYLPILIHDLIVFSNIEDHAIEDIFAEYSSTKKQVFIAIDKVSRFKEATRNLVKSNEFLILSSERLAFGKSWKNRT</sequence>
<gene>
    <name evidence="3" type="ORF">O6P33_09485</name>
</gene>
<dbReference type="EMBL" id="CP114976">
    <property type="protein sequence ID" value="WBE24597.1"/>
    <property type="molecule type" value="Genomic_DNA"/>
</dbReference>
<feature type="coiled-coil region" evidence="1">
    <location>
        <begin position="177"/>
        <end position="238"/>
    </location>
</feature>
<feature type="coiled-coil region" evidence="1">
    <location>
        <begin position="316"/>
        <end position="350"/>
    </location>
</feature>
<dbReference type="KEGG" id="dce:O6P33_09485"/>
<feature type="domain" description="DUF2326" evidence="2">
    <location>
        <begin position="430"/>
        <end position="509"/>
    </location>
</feature>
<evidence type="ECO:0000256" key="1">
    <source>
        <dbReference type="SAM" id="Coils"/>
    </source>
</evidence>
<dbReference type="Proteomes" id="UP001212189">
    <property type="component" value="Chromosome"/>
</dbReference>
<evidence type="ECO:0000259" key="2">
    <source>
        <dbReference type="Pfam" id="PF10088"/>
    </source>
</evidence>
<keyword evidence="4" id="KW-1185">Reference proteome</keyword>
<accession>A0AAF0AK97</accession>
<dbReference type="InterPro" id="IPR027417">
    <property type="entry name" value="P-loop_NTPase"/>
</dbReference>
<dbReference type="InterPro" id="IPR018760">
    <property type="entry name" value="DUF2326"/>
</dbReference>
<dbReference type="Pfam" id="PF10088">
    <property type="entry name" value="DUF2326"/>
    <property type="match status" value="1"/>
</dbReference>
<evidence type="ECO:0000313" key="4">
    <source>
        <dbReference type="Proteomes" id="UP001212189"/>
    </source>
</evidence>
<proteinExistence type="predicted"/>
<dbReference type="Gene3D" id="3.40.50.300">
    <property type="entry name" value="P-loop containing nucleotide triphosphate hydrolases"/>
    <property type="match status" value="1"/>
</dbReference>
<name>A0AAF0AK97_9GAMM</name>
<dbReference type="RefSeq" id="WP_269817540.1">
    <property type="nucleotide sequence ID" value="NZ_CP114976.1"/>
</dbReference>
<organism evidence="3 4">
    <name type="scientific">Denitrificimonas caeni</name>
    <dbReference type="NCBI Taxonomy" id="521720"/>
    <lineage>
        <taxon>Bacteria</taxon>
        <taxon>Pseudomonadati</taxon>
        <taxon>Pseudomonadota</taxon>
        <taxon>Gammaproteobacteria</taxon>
        <taxon>Pseudomonadales</taxon>
        <taxon>Pseudomonadaceae</taxon>
        <taxon>Denitrificimonas</taxon>
    </lineage>
</organism>
<dbReference type="AlphaFoldDB" id="A0AAF0AK97"/>
<protein>
    <submittedName>
        <fullName evidence="3">DUF2326 domain-containing protein</fullName>
    </submittedName>
</protein>
<reference evidence="3 4" key="1">
    <citation type="submission" date="2022-12" db="EMBL/GenBank/DDBJ databases">
        <title>Coexistence and Characterization of a Novel Tigecycline Resistance gene tet(X) variant and blaNDM-1 in a Pseudomonas caeni Isolate of Chicken Origin.</title>
        <authorList>
            <person name="Lu X."/>
            <person name="Zhang L."/>
            <person name="Li R."/>
            <person name="Wang Z."/>
        </authorList>
    </citation>
    <scope>NUCLEOTIDE SEQUENCE [LARGE SCALE GENOMIC DNA]</scope>
    <source>
        <strain evidence="3 4">CE14</strain>
    </source>
</reference>